<evidence type="ECO:0000256" key="3">
    <source>
        <dbReference type="ARBA" id="ARBA00022729"/>
    </source>
</evidence>
<keyword evidence="3 7" id="KW-0732">Signal</keyword>
<dbReference type="EMBL" id="JAHCVK010000006">
    <property type="protein sequence ID" value="MBT0653904.1"/>
    <property type="molecule type" value="Genomic_DNA"/>
</dbReference>
<evidence type="ECO:0000313" key="11">
    <source>
        <dbReference type="Proteomes" id="UP000756860"/>
    </source>
</evidence>
<feature type="domain" description="Disulphide bond isomerase DsbC/G N-terminal" evidence="8">
    <location>
        <begin position="33"/>
        <end position="92"/>
    </location>
</feature>
<dbReference type="CDD" id="cd03020">
    <property type="entry name" value="DsbA_DsbC_DsbG"/>
    <property type="match status" value="1"/>
</dbReference>
<evidence type="ECO:0000256" key="4">
    <source>
        <dbReference type="ARBA" id="ARBA00022764"/>
    </source>
</evidence>
<dbReference type="Proteomes" id="UP000756860">
    <property type="component" value="Unassembled WGS sequence"/>
</dbReference>
<evidence type="ECO:0000256" key="5">
    <source>
        <dbReference type="ARBA" id="ARBA00023157"/>
    </source>
</evidence>
<dbReference type="InterPro" id="IPR009094">
    <property type="entry name" value="DiS-bond_isomerase_DsbC/G_N_sf"/>
</dbReference>
<keyword evidence="11" id="KW-1185">Reference proteome</keyword>
<dbReference type="Gene3D" id="3.10.450.70">
    <property type="entry name" value="Disulphide bond isomerase, DsbC/G, N-terminal"/>
    <property type="match status" value="1"/>
</dbReference>
<keyword evidence="6" id="KW-0676">Redox-active center</keyword>
<evidence type="ECO:0000259" key="9">
    <source>
        <dbReference type="Pfam" id="PF13098"/>
    </source>
</evidence>
<evidence type="ECO:0000313" key="10">
    <source>
        <dbReference type="EMBL" id="MBT0653904.1"/>
    </source>
</evidence>
<dbReference type="InterPro" id="IPR036249">
    <property type="entry name" value="Thioredoxin-like_sf"/>
</dbReference>
<evidence type="ECO:0000256" key="6">
    <source>
        <dbReference type="ARBA" id="ARBA00023284"/>
    </source>
</evidence>
<name>A0ABS5SEV5_9BACT</name>
<evidence type="ECO:0000256" key="2">
    <source>
        <dbReference type="ARBA" id="ARBA00009813"/>
    </source>
</evidence>
<dbReference type="Gene3D" id="3.40.30.10">
    <property type="entry name" value="Glutaredoxin"/>
    <property type="match status" value="1"/>
</dbReference>
<evidence type="ECO:0000256" key="1">
    <source>
        <dbReference type="ARBA" id="ARBA00004418"/>
    </source>
</evidence>
<feature type="chain" id="PRO_5046425762" evidence="7">
    <location>
        <begin position="28"/>
        <end position="238"/>
    </location>
</feature>
<dbReference type="InterPro" id="IPR012336">
    <property type="entry name" value="Thioredoxin-like_fold"/>
</dbReference>
<keyword evidence="4" id="KW-0574">Periplasm</keyword>
<organism evidence="10 11">
    <name type="scientific">Geomobilimonas luticola</name>
    <dbReference type="NCBI Taxonomy" id="1114878"/>
    <lineage>
        <taxon>Bacteria</taxon>
        <taxon>Pseudomonadati</taxon>
        <taxon>Thermodesulfobacteriota</taxon>
        <taxon>Desulfuromonadia</taxon>
        <taxon>Geobacterales</taxon>
        <taxon>Geobacteraceae</taxon>
        <taxon>Geomobilimonas</taxon>
    </lineage>
</organism>
<comment type="similarity">
    <text evidence="2">Belongs to the thioredoxin family. DsbC subfamily.</text>
</comment>
<proteinExistence type="inferred from homology"/>
<keyword evidence="5" id="KW-1015">Disulfide bond</keyword>
<dbReference type="RefSeq" id="WP_214175913.1">
    <property type="nucleotide sequence ID" value="NZ_JAHCVK010000006.1"/>
</dbReference>
<feature type="domain" description="Thioredoxin-like fold" evidence="9">
    <location>
        <begin position="115"/>
        <end position="227"/>
    </location>
</feature>
<evidence type="ECO:0000256" key="7">
    <source>
        <dbReference type="SAM" id="SignalP"/>
    </source>
</evidence>
<protein>
    <submittedName>
        <fullName evidence="10">DsbC family protein</fullName>
    </submittedName>
</protein>
<dbReference type="SUPFAM" id="SSF52833">
    <property type="entry name" value="Thioredoxin-like"/>
    <property type="match status" value="1"/>
</dbReference>
<comment type="caution">
    <text evidence="10">The sequence shown here is derived from an EMBL/GenBank/DDBJ whole genome shotgun (WGS) entry which is preliminary data.</text>
</comment>
<feature type="signal peptide" evidence="7">
    <location>
        <begin position="1"/>
        <end position="27"/>
    </location>
</feature>
<dbReference type="InterPro" id="IPR051470">
    <property type="entry name" value="Thiol:disulfide_interchange"/>
</dbReference>
<accession>A0ABS5SEV5</accession>
<sequence length="238" mass="26300">MKSVRRSRYPLLSAGIAVLVCAQVAFGATAGGNVEAVLKKAFPQLKYDSIEPADVKGFYEVVVGQNIVYFYPEKEYLFVGDIYAPPGKSLTAEKRGELAAKLVQTLPLDKAVKVGNGKKVVIEFTDPDCPYCKKVSEYFKNRTDVTRYVYFTPLAHPQAINKVHYILAAKDKEKAYKEMMLDPTQPKPQDSYSEAIKALAQEHLALGKKMGVQGTPTMFVGGKQVVGADTQQLEQLLK</sequence>
<dbReference type="InterPro" id="IPR033954">
    <property type="entry name" value="DiS-bond_Isoase_DsbC/G"/>
</dbReference>
<dbReference type="Pfam" id="PF10411">
    <property type="entry name" value="DsbC_N"/>
    <property type="match status" value="1"/>
</dbReference>
<dbReference type="PANTHER" id="PTHR35272">
    <property type="entry name" value="THIOL:DISULFIDE INTERCHANGE PROTEIN DSBC-RELATED"/>
    <property type="match status" value="1"/>
</dbReference>
<dbReference type="Pfam" id="PF13098">
    <property type="entry name" value="Thioredoxin_2"/>
    <property type="match status" value="1"/>
</dbReference>
<dbReference type="PANTHER" id="PTHR35272:SF3">
    <property type="entry name" value="THIOL:DISULFIDE INTERCHANGE PROTEIN DSBC"/>
    <property type="match status" value="1"/>
</dbReference>
<gene>
    <name evidence="10" type="ORF">KI810_12615</name>
</gene>
<evidence type="ECO:0000259" key="8">
    <source>
        <dbReference type="Pfam" id="PF10411"/>
    </source>
</evidence>
<dbReference type="InterPro" id="IPR018950">
    <property type="entry name" value="DiS-bond_isomerase_DsbC/G_N"/>
</dbReference>
<comment type="subcellular location">
    <subcellularLocation>
        <location evidence="1">Periplasm</location>
    </subcellularLocation>
</comment>
<dbReference type="SUPFAM" id="SSF54423">
    <property type="entry name" value="DsbC/DsbG N-terminal domain-like"/>
    <property type="match status" value="1"/>
</dbReference>
<reference evidence="10 11" key="1">
    <citation type="submission" date="2021-05" db="EMBL/GenBank/DDBJ databases">
        <title>The draft genome of Geobacter luticola JCM 17780.</title>
        <authorList>
            <person name="Xu Z."/>
            <person name="Masuda Y."/>
            <person name="Itoh H."/>
            <person name="Senoo K."/>
        </authorList>
    </citation>
    <scope>NUCLEOTIDE SEQUENCE [LARGE SCALE GENOMIC DNA]</scope>
    <source>
        <strain evidence="10 11">JCM 17780</strain>
    </source>
</reference>